<protein>
    <submittedName>
        <fullName evidence="5">MarR family transcriptional regulator</fullName>
    </submittedName>
</protein>
<evidence type="ECO:0000313" key="6">
    <source>
        <dbReference type="Proteomes" id="UP001611075"/>
    </source>
</evidence>
<dbReference type="InterPro" id="IPR011991">
    <property type="entry name" value="ArsR-like_HTH"/>
</dbReference>
<dbReference type="InterPro" id="IPR036390">
    <property type="entry name" value="WH_DNA-bd_sf"/>
</dbReference>
<keyword evidence="2" id="KW-0238">DNA-binding</keyword>
<evidence type="ECO:0000313" key="5">
    <source>
        <dbReference type="EMBL" id="MFI0795777.1"/>
    </source>
</evidence>
<dbReference type="Proteomes" id="UP001611075">
    <property type="component" value="Unassembled WGS sequence"/>
</dbReference>
<reference evidence="5 6" key="1">
    <citation type="submission" date="2024-10" db="EMBL/GenBank/DDBJ databases">
        <title>The Natural Products Discovery Center: Release of the First 8490 Sequenced Strains for Exploring Actinobacteria Biosynthetic Diversity.</title>
        <authorList>
            <person name="Kalkreuter E."/>
            <person name="Kautsar S.A."/>
            <person name="Yang D."/>
            <person name="Bader C.D."/>
            <person name="Teijaro C.N."/>
            <person name="Fluegel L."/>
            <person name="Davis C.M."/>
            <person name="Simpson J.R."/>
            <person name="Lauterbach L."/>
            <person name="Steele A.D."/>
            <person name="Gui C."/>
            <person name="Meng S."/>
            <person name="Li G."/>
            <person name="Viehrig K."/>
            <person name="Ye F."/>
            <person name="Su P."/>
            <person name="Kiefer A.F."/>
            <person name="Nichols A."/>
            <person name="Cepeda A.J."/>
            <person name="Yan W."/>
            <person name="Fan B."/>
            <person name="Jiang Y."/>
            <person name="Adhikari A."/>
            <person name="Zheng C.-J."/>
            <person name="Schuster L."/>
            <person name="Cowan T.M."/>
            <person name="Smanski M.J."/>
            <person name="Chevrette M.G."/>
            <person name="De Carvalho L.P.S."/>
            <person name="Shen B."/>
        </authorList>
    </citation>
    <scope>NUCLEOTIDE SEQUENCE [LARGE SCALE GENOMIC DNA]</scope>
    <source>
        <strain evidence="5 6">NPDC021253</strain>
    </source>
</reference>
<name>A0ABW7SSU2_9ACTN</name>
<dbReference type="SUPFAM" id="SSF46785">
    <property type="entry name" value="Winged helix' DNA-binding domain"/>
    <property type="match status" value="1"/>
</dbReference>
<organism evidence="5 6">
    <name type="scientific">Micromonospora rubida</name>
    <dbReference type="NCBI Taxonomy" id="2697657"/>
    <lineage>
        <taxon>Bacteria</taxon>
        <taxon>Bacillati</taxon>
        <taxon>Actinomycetota</taxon>
        <taxon>Actinomycetes</taxon>
        <taxon>Micromonosporales</taxon>
        <taxon>Micromonosporaceae</taxon>
        <taxon>Micromonospora</taxon>
    </lineage>
</organism>
<dbReference type="Pfam" id="PF12802">
    <property type="entry name" value="MarR_2"/>
    <property type="match status" value="1"/>
</dbReference>
<evidence type="ECO:0000256" key="2">
    <source>
        <dbReference type="ARBA" id="ARBA00023125"/>
    </source>
</evidence>
<evidence type="ECO:0000256" key="3">
    <source>
        <dbReference type="ARBA" id="ARBA00023163"/>
    </source>
</evidence>
<proteinExistence type="predicted"/>
<feature type="domain" description="HTH marR-type" evidence="4">
    <location>
        <begin position="1"/>
        <end position="139"/>
    </location>
</feature>
<comment type="caution">
    <text evidence="5">The sequence shown here is derived from an EMBL/GenBank/DDBJ whole genome shotgun (WGS) entry which is preliminary data.</text>
</comment>
<dbReference type="CDD" id="cd00090">
    <property type="entry name" value="HTH_ARSR"/>
    <property type="match status" value="1"/>
</dbReference>
<dbReference type="PANTHER" id="PTHR33164:SF57">
    <property type="entry name" value="MARR-FAMILY TRANSCRIPTIONAL REGULATOR"/>
    <property type="match status" value="1"/>
</dbReference>
<dbReference type="PROSITE" id="PS01117">
    <property type="entry name" value="HTH_MARR_1"/>
    <property type="match status" value="1"/>
</dbReference>
<dbReference type="PROSITE" id="PS50995">
    <property type="entry name" value="HTH_MARR_2"/>
    <property type="match status" value="1"/>
</dbReference>
<evidence type="ECO:0000256" key="1">
    <source>
        <dbReference type="ARBA" id="ARBA00023015"/>
    </source>
</evidence>
<gene>
    <name evidence="5" type="ORF">ACH4OY_24305</name>
</gene>
<dbReference type="InterPro" id="IPR036388">
    <property type="entry name" value="WH-like_DNA-bd_sf"/>
</dbReference>
<dbReference type="InterPro" id="IPR039422">
    <property type="entry name" value="MarR/SlyA-like"/>
</dbReference>
<keyword evidence="6" id="KW-1185">Reference proteome</keyword>
<dbReference type="SMART" id="SM00347">
    <property type="entry name" value="HTH_MARR"/>
    <property type="match status" value="1"/>
</dbReference>
<dbReference type="InterPro" id="IPR000835">
    <property type="entry name" value="HTH_MarR-typ"/>
</dbReference>
<dbReference type="Gene3D" id="1.10.10.10">
    <property type="entry name" value="Winged helix-like DNA-binding domain superfamily/Winged helix DNA-binding domain"/>
    <property type="match status" value="1"/>
</dbReference>
<accession>A0ABW7SSU2</accession>
<dbReference type="EMBL" id="JBIRPU010000021">
    <property type="protein sequence ID" value="MFI0795777.1"/>
    <property type="molecule type" value="Genomic_DNA"/>
</dbReference>
<sequence length="155" mass="16980">METTARELVIRMFGLLKSVRMVKQRRADDRPSVPIGLVGMLIQIDQHATGCHARELASHTGLDPSTVSRAVASLVSHGLVERRTDPADRRASWLAITPKGQSGLADAHGWYGELLDRALADWTPDEVAALCAVLGRFTRDLDVALETNDNLEDAR</sequence>
<dbReference type="PANTHER" id="PTHR33164">
    <property type="entry name" value="TRANSCRIPTIONAL REGULATOR, MARR FAMILY"/>
    <property type="match status" value="1"/>
</dbReference>
<evidence type="ECO:0000259" key="4">
    <source>
        <dbReference type="PROSITE" id="PS50995"/>
    </source>
</evidence>
<keyword evidence="1" id="KW-0805">Transcription regulation</keyword>
<dbReference type="InterPro" id="IPR023187">
    <property type="entry name" value="Tscrpt_reg_MarR-type_CS"/>
</dbReference>
<keyword evidence="3" id="KW-0804">Transcription</keyword>
<dbReference type="RefSeq" id="WP_396683311.1">
    <property type="nucleotide sequence ID" value="NZ_JBIRPU010000021.1"/>
</dbReference>